<keyword evidence="2" id="KW-1185">Reference proteome</keyword>
<dbReference type="AlphaFoldDB" id="A0A251NVU5"/>
<gene>
    <name evidence="1" type="ORF">PRUPE_6G255600</name>
</gene>
<proteinExistence type="predicted"/>
<accession>A0A251NVU5</accession>
<organism evidence="1 2">
    <name type="scientific">Prunus persica</name>
    <name type="common">Peach</name>
    <name type="synonym">Amygdalus persica</name>
    <dbReference type="NCBI Taxonomy" id="3760"/>
    <lineage>
        <taxon>Eukaryota</taxon>
        <taxon>Viridiplantae</taxon>
        <taxon>Streptophyta</taxon>
        <taxon>Embryophyta</taxon>
        <taxon>Tracheophyta</taxon>
        <taxon>Spermatophyta</taxon>
        <taxon>Magnoliopsida</taxon>
        <taxon>eudicotyledons</taxon>
        <taxon>Gunneridae</taxon>
        <taxon>Pentapetalae</taxon>
        <taxon>rosids</taxon>
        <taxon>fabids</taxon>
        <taxon>Rosales</taxon>
        <taxon>Rosaceae</taxon>
        <taxon>Amygdaloideae</taxon>
        <taxon>Amygdaleae</taxon>
        <taxon>Prunus</taxon>
    </lineage>
</organism>
<evidence type="ECO:0000313" key="1">
    <source>
        <dbReference type="EMBL" id="ONI03414.1"/>
    </source>
</evidence>
<sequence>MARSATLKRKSSDVDCGNNVSEEDMQRFNCGPKEDFVRLSPEAMEERVRKFLKEAYENLRNWKFVVIEEESESEVPFLFSVSFCNFSFLLYSRCHSLHKILSFSLSLDLLSRMSSFDKIVLSTPSSSQMVPFEARVDRELHEQLYKKLKAIVSVSHWLLIPSTDLSTCTCLMSLVSINYMWLIS</sequence>
<dbReference type="Proteomes" id="UP000006882">
    <property type="component" value="Chromosome G6"/>
</dbReference>
<dbReference type="Gramene" id="ONI03414">
    <property type="protein sequence ID" value="ONI03414"/>
    <property type="gene ID" value="PRUPE_6G255600"/>
</dbReference>
<dbReference type="EMBL" id="CM007656">
    <property type="protein sequence ID" value="ONI03414.1"/>
    <property type="molecule type" value="Genomic_DNA"/>
</dbReference>
<name>A0A251NVU5_PRUPE</name>
<protein>
    <submittedName>
        <fullName evidence="1">Uncharacterized protein</fullName>
    </submittedName>
</protein>
<reference evidence="1 2" key="1">
    <citation type="journal article" date="2013" name="Nat. Genet.">
        <title>The high-quality draft genome of peach (Prunus persica) identifies unique patterns of genetic diversity, domestication and genome evolution.</title>
        <authorList>
            <consortium name="International Peach Genome Initiative"/>
            <person name="Verde I."/>
            <person name="Abbott A.G."/>
            <person name="Scalabrin S."/>
            <person name="Jung S."/>
            <person name="Shu S."/>
            <person name="Marroni F."/>
            <person name="Zhebentyayeva T."/>
            <person name="Dettori M.T."/>
            <person name="Grimwood J."/>
            <person name="Cattonaro F."/>
            <person name="Zuccolo A."/>
            <person name="Rossini L."/>
            <person name="Jenkins J."/>
            <person name="Vendramin E."/>
            <person name="Meisel L.A."/>
            <person name="Decroocq V."/>
            <person name="Sosinski B."/>
            <person name="Prochnik S."/>
            <person name="Mitros T."/>
            <person name="Policriti A."/>
            <person name="Cipriani G."/>
            <person name="Dondini L."/>
            <person name="Ficklin S."/>
            <person name="Goodstein D.M."/>
            <person name="Xuan P."/>
            <person name="Del Fabbro C."/>
            <person name="Aramini V."/>
            <person name="Copetti D."/>
            <person name="Gonzalez S."/>
            <person name="Horner D.S."/>
            <person name="Falchi R."/>
            <person name="Lucas S."/>
            <person name="Mica E."/>
            <person name="Maldonado J."/>
            <person name="Lazzari B."/>
            <person name="Bielenberg D."/>
            <person name="Pirona R."/>
            <person name="Miculan M."/>
            <person name="Barakat A."/>
            <person name="Testolin R."/>
            <person name="Stella A."/>
            <person name="Tartarini S."/>
            <person name="Tonutti P."/>
            <person name="Arus P."/>
            <person name="Orellana A."/>
            <person name="Wells C."/>
            <person name="Main D."/>
            <person name="Vizzotto G."/>
            <person name="Silva H."/>
            <person name="Salamini F."/>
            <person name="Schmutz J."/>
            <person name="Morgante M."/>
            <person name="Rokhsar D.S."/>
        </authorList>
    </citation>
    <scope>NUCLEOTIDE SEQUENCE [LARGE SCALE GENOMIC DNA]</scope>
    <source>
        <strain evidence="2">cv. Nemared</strain>
    </source>
</reference>
<evidence type="ECO:0000313" key="2">
    <source>
        <dbReference type="Proteomes" id="UP000006882"/>
    </source>
</evidence>